<sequence>MTKEYTWADLKVQNPLESTLSLDKIMILITKFRDDITSHFYNIQVMRKQVDSYGRHQEIFGECLLTKEEVMKKINELARKGDRE</sequence>
<evidence type="ECO:0000313" key="2">
    <source>
        <dbReference type="EMBL" id="CAB5224886.1"/>
    </source>
</evidence>
<proteinExistence type="predicted"/>
<protein>
    <submittedName>
        <fullName evidence="2">Uncharacterized protein</fullName>
    </submittedName>
</protein>
<organism evidence="2">
    <name type="scientific">uncultured Caudovirales phage</name>
    <dbReference type="NCBI Taxonomy" id="2100421"/>
    <lineage>
        <taxon>Viruses</taxon>
        <taxon>Duplodnaviria</taxon>
        <taxon>Heunggongvirae</taxon>
        <taxon>Uroviricota</taxon>
        <taxon>Caudoviricetes</taxon>
        <taxon>Peduoviridae</taxon>
        <taxon>Maltschvirus</taxon>
        <taxon>Maltschvirus maltsch</taxon>
    </lineage>
</organism>
<accession>A0A6J7X2G5</accession>
<name>A0A6J7X2G5_9CAUD</name>
<dbReference type="EMBL" id="LR798336">
    <property type="protein sequence ID" value="CAB5224886.1"/>
    <property type="molecule type" value="Genomic_DNA"/>
</dbReference>
<dbReference type="EMBL" id="LR796712">
    <property type="protein sequence ID" value="CAB4161196.1"/>
    <property type="molecule type" value="Genomic_DNA"/>
</dbReference>
<gene>
    <name evidence="1" type="ORF">UFOVP733_34</name>
    <name evidence="2" type="ORF">UFOVP743_25</name>
</gene>
<reference evidence="2" key="1">
    <citation type="submission" date="2020-05" db="EMBL/GenBank/DDBJ databases">
        <authorList>
            <person name="Chiriac C."/>
            <person name="Salcher M."/>
            <person name="Ghai R."/>
            <person name="Kavagutti S V."/>
        </authorList>
    </citation>
    <scope>NUCLEOTIDE SEQUENCE</scope>
</reference>
<evidence type="ECO:0000313" key="1">
    <source>
        <dbReference type="EMBL" id="CAB4161196.1"/>
    </source>
</evidence>